<evidence type="ECO:0000313" key="2">
    <source>
        <dbReference type="Proteomes" id="UP001221142"/>
    </source>
</evidence>
<sequence length="152" mass="16947">MEQVQKLLSQQPDHKLQVRYIATVFQWGTEQAMQTPQLLIAQALDCLRHFDDPAVESSLYHAFGSHYCMHNEDGFKQAMAWFQKALAIAKMAGDLVAWAETLGAIANIHCRCGQYEAGKRVATEAQRLSQISGNLTTEAIALESEPRLTNPS</sequence>
<reference evidence="1" key="1">
    <citation type="submission" date="2023-03" db="EMBL/GenBank/DDBJ databases">
        <title>Massive genome expansion in bonnet fungi (Mycena s.s.) driven by repeated elements and novel gene families across ecological guilds.</title>
        <authorList>
            <consortium name="Lawrence Berkeley National Laboratory"/>
            <person name="Harder C.B."/>
            <person name="Miyauchi S."/>
            <person name="Viragh M."/>
            <person name="Kuo A."/>
            <person name="Thoen E."/>
            <person name="Andreopoulos B."/>
            <person name="Lu D."/>
            <person name="Skrede I."/>
            <person name="Drula E."/>
            <person name="Henrissat B."/>
            <person name="Morin E."/>
            <person name="Kohler A."/>
            <person name="Barry K."/>
            <person name="LaButti K."/>
            <person name="Morin E."/>
            <person name="Salamov A."/>
            <person name="Lipzen A."/>
            <person name="Mereny Z."/>
            <person name="Hegedus B."/>
            <person name="Baldrian P."/>
            <person name="Stursova M."/>
            <person name="Weitz H."/>
            <person name="Taylor A."/>
            <person name="Grigoriev I.V."/>
            <person name="Nagy L.G."/>
            <person name="Martin F."/>
            <person name="Kauserud H."/>
        </authorList>
    </citation>
    <scope>NUCLEOTIDE SEQUENCE</scope>
    <source>
        <strain evidence="1">9284</strain>
    </source>
</reference>
<accession>A0AAD7BNK9</accession>
<gene>
    <name evidence="1" type="ORF">FB45DRAFT_1084884</name>
</gene>
<name>A0AAD7BNK9_9AGAR</name>
<dbReference type="InterPro" id="IPR011990">
    <property type="entry name" value="TPR-like_helical_dom_sf"/>
</dbReference>
<dbReference type="Gene3D" id="1.25.40.10">
    <property type="entry name" value="Tetratricopeptide repeat domain"/>
    <property type="match status" value="1"/>
</dbReference>
<proteinExistence type="predicted"/>
<evidence type="ECO:0008006" key="3">
    <source>
        <dbReference type="Google" id="ProtNLM"/>
    </source>
</evidence>
<keyword evidence="2" id="KW-1185">Reference proteome</keyword>
<protein>
    <recommendedName>
        <fullName evidence="3">Tetratricopeptide repeat protein</fullName>
    </recommendedName>
</protein>
<evidence type="ECO:0000313" key="1">
    <source>
        <dbReference type="EMBL" id="KAJ7626045.1"/>
    </source>
</evidence>
<comment type="caution">
    <text evidence="1">The sequence shown here is derived from an EMBL/GenBank/DDBJ whole genome shotgun (WGS) entry which is preliminary data.</text>
</comment>
<dbReference type="EMBL" id="JARKIF010000012">
    <property type="protein sequence ID" value="KAJ7626045.1"/>
    <property type="molecule type" value="Genomic_DNA"/>
</dbReference>
<dbReference type="AlphaFoldDB" id="A0AAD7BNK9"/>
<dbReference type="SUPFAM" id="SSF48452">
    <property type="entry name" value="TPR-like"/>
    <property type="match status" value="1"/>
</dbReference>
<dbReference type="Proteomes" id="UP001221142">
    <property type="component" value="Unassembled WGS sequence"/>
</dbReference>
<organism evidence="1 2">
    <name type="scientific">Roridomyces roridus</name>
    <dbReference type="NCBI Taxonomy" id="1738132"/>
    <lineage>
        <taxon>Eukaryota</taxon>
        <taxon>Fungi</taxon>
        <taxon>Dikarya</taxon>
        <taxon>Basidiomycota</taxon>
        <taxon>Agaricomycotina</taxon>
        <taxon>Agaricomycetes</taxon>
        <taxon>Agaricomycetidae</taxon>
        <taxon>Agaricales</taxon>
        <taxon>Marasmiineae</taxon>
        <taxon>Mycenaceae</taxon>
        <taxon>Roridomyces</taxon>
    </lineage>
</organism>